<sequence>MAVEDSTAPHGVRLLLEDYPFAVDGLEIWSAIRSWVKDYVFVYYKNDEEVQNDNELINWWEEVRTKGHGDLKNEPWWPKMHTRDELIQSCTIIIWVASALHAAVNFGQYPYGGYLPNRPAMSRRFLPKPGTTDYDELETNPEKAHSADEVYLGERDTPEWTADEQALEAFDKFGANLRDIEQKIEAMNLDEKLINRTGPAQMPYTLLYPSSGIGLTGRGIPNS</sequence>
<dbReference type="PROSITE" id="PS51393">
    <property type="entry name" value="LIPOXYGENASE_3"/>
    <property type="match status" value="1"/>
</dbReference>
<evidence type="ECO:0000256" key="3">
    <source>
        <dbReference type="ARBA" id="ARBA00023002"/>
    </source>
</evidence>
<dbReference type="OrthoDB" id="407298at2759"/>
<keyword evidence="1" id="KW-0479">Metal-binding</keyword>
<evidence type="ECO:0000313" key="5">
    <source>
        <dbReference type="EMBL" id="KAD4179597.1"/>
    </source>
</evidence>
<keyword evidence="3" id="KW-0560">Oxidoreductase</keyword>
<dbReference type="PANTHER" id="PTHR11771">
    <property type="entry name" value="LIPOXYGENASE"/>
    <property type="match status" value="1"/>
</dbReference>
<comment type="caution">
    <text evidence="5">The sequence shown here is derived from an EMBL/GenBank/DDBJ whole genome shotgun (WGS) entry which is preliminary data.</text>
</comment>
<dbReference type="EMBL" id="SZYD01000014">
    <property type="protein sequence ID" value="KAD4179597.1"/>
    <property type="molecule type" value="Genomic_DNA"/>
</dbReference>
<keyword evidence="6" id="KW-1185">Reference proteome</keyword>
<evidence type="ECO:0000259" key="4">
    <source>
        <dbReference type="PROSITE" id="PS51393"/>
    </source>
</evidence>
<reference evidence="5 6" key="1">
    <citation type="submission" date="2019-05" db="EMBL/GenBank/DDBJ databases">
        <title>Mikania micrantha, genome provides insights into the molecular mechanism of rapid growth.</title>
        <authorList>
            <person name="Liu B."/>
        </authorList>
    </citation>
    <scope>NUCLEOTIDE SEQUENCE [LARGE SCALE GENOMIC DNA]</scope>
    <source>
        <strain evidence="5">NLD-2019</strain>
        <tissue evidence="5">Leaf</tissue>
    </source>
</reference>
<name>A0A5N6MZZ6_9ASTR</name>
<gene>
    <name evidence="5" type="ORF">E3N88_28188</name>
</gene>
<dbReference type="SUPFAM" id="SSF48484">
    <property type="entry name" value="Lipoxigenase"/>
    <property type="match status" value="1"/>
</dbReference>
<dbReference type="InterPro" id="IPR000907">
    <property type="entry name" value="LipOase"/>
</dbReference>
<evidence type="ECO:0000256" key="1">
    <source>
        <dbReference type="ARBA" id="ARBA00022723"/>
    </source>
</evidence>
<evidence type="ECO:0000256" key="2">
    <source>
        <dbReference type="ARBA" id="ARBA00022964"/>
    </source>
</evidence>
<proteinExistence type="predicted"/>
<dbReference type="InterPro" id="IPR036226">
    <property type="entry name" value="LipOase_C_sf"/>
</dbReference>
<dbReference type="GO" id="GO:0046872">
    <property type="term" value="F:metal ion binding"/>
    <property type="evidence" value="ECO:0007669"/>
    <property type="project" value="UniProtKB-KW"/>
</dbReference>
<dbReference type="AlphaFoldDB" id="A0A5N6MZZ6"/>
<organism evidence="5 6">
    <name type="scientific">Mikania micrantha</name>
    <name type="common">bitter vine</name>
    <dbReference type="NCBI Taxonomy" id="192012"/>
    <lineage>
        <taxon>Eukaryota</taxon>
        <taxon>Viridiplantae</taxon>
        <taxon>Streptophyta</taxon>
        <taxon>Embryophyta</taxon>
        <taxon>Tracheophyta</taxon>
        <taxon>Spermatophyta</taxon>
        <taxon>Magnoliopsida</taxon>
        <taxon>eudicotyledons</taxon>
        <taxon>Gunneridae</taxon>
        <taxon>Pentapetalae</taxon>
        <taxon>asterids</taxon>
        <taxon>campanulids</taxon>
        <taxon>Asterales</taxon>
        <taxon>Asteraceae</taxon>
        <taxon>Asteroideae</taxon>
        <taxon>Heliantheae alliance</taxon>
        <taxon>Eupatorieae</taxon>
        <taxon>Mikania</taxon>
    </lineage>
</organism>
<feature type="domain" description="Lipoxygenase" evidence="4">
    <location>
        <begin position="1"/>
        <end position="223"/>
    </location>
</feature>
<dbReference type="Gene3D" id="1.20.245.10">
    <property type="entry name" value="Lipoxygenase-1, Domain 5"/>
    <property type="match status" value="1"/>
</dbReference>
<dbReference type="InterPro" id="IPR013819">
    <property type="entry name" value="LipOase_C"/>
</dbReference>
<protein>
    <recommendedName>
        <fullName evidence="4">Lipoxygenase domain-containing protein</fullName>
    </recommendedName>
</protein>
<dbReference type="Pfam" id="PF00305">
    <property type="entry name" value="Lipoxygenase"/>
    <property type="match status" value="2"/>
</dbReference>
<evidence type="ECO:0000313" key="6">
    <source>
        <dbReference type="Proteomes" id="UP000326396"/>
    </source>
</evidence>
<keyword evidence="2" id="KW-0223">Dioxygenase</keyword>
<dbReference type="GO" id="GO:0034440">
    <property type="term" value="P:lipid oxidation"/>
    <property type="evidence" value="ECO:0007669"/>
    <property type="project" value="InterPro"/>
</dbReference>
<dbReference type="GO" id="GO:0016702">
    <property type="term" value="F:oxidoreductase activity, acting on single donors with incorporation of molecular oxygen, incorporation of two atoms of oxygen"/>
    <property type="evidence" value="ECO:0007669"/>
    <property type="project" value="InterPro"/>
</dbReference>
<accession>A0A5N6MZZ6</accession>
<dbReference type="Proteomes" id="UP000326396">
    <property type="component" value="Linkage Group LG4"/>
</dbReference>